<dbReference type="InterPro" id="IPR013633">
    <property type="entry name" value="NRDE-2"/>
</dbReference>
<dbReference type="AlphaFoldDB" id="D7FJJ4"/>
<dbReference type="eggNOG" id="KOG1972">
    <property type="taxonomic scope" value="Eukaryota"/>
</dbReference>
<gene>
    <name evidence="4" type="ORF">Esi_0134_0052</name>
</gene>
<name>D7FJJ4_ECTSI</name>
<protein>
    <submittedName>
        <fullName evidence="4">Similar to Uncharacterized protein C14orf102 homolog</fullName>
    </submittedName>
</protein>
<dbReference type="Gene3D" id="1.25.40.10">
    <property type="entry name" value="Tetratricopeptide repeat domain"/>
    <property type="match status" value="1"/>
</dbReference>
<keyword evidence="5" id="KW-1185">Reference proteome</keyword>
<dbReference type="PANTHER" id="PTHR13471">
    <property type="entry name" value="TETRATRICOPEPTIDE-LIKE HELICAL"/>
    <property type="match status" value="1"/>
</dbReference>
<evidence type="ECO:0000256" key="1">
    <source>
        <dbReference type="ARBA" id="ARBA00004123"/>
    </source>
</evidence>
<comment type="subcellular location">
    <subcellularLocation>
        <location evidence="1">Nucleus</location>
    </subcellularLocation>
</comment>
<dbReference type="STRING" id="2880.D7FJJ4"/>
<dbReference type="PANTHER" id="PTHR13471:SF0">
    <property type="entry name" value="NUCLEAR EXOSOME REGULATOR NRDE2"/>
    <property type="match status" value="1"/>
</dbReference>
<dbReference type="Pfam" id="PF08424">
    <property type="entry name" value="NRDE-2"/>
    <property type="match status" value="1"/>
</dbReference>
<keyword evidence="3" id="KW-0539">Nucleus</keyword>
<dbReference type="GO" id="GO:1902369">
    <property type="term" value="P:negative regulation of RNA catabolic process"/>
    <property type="evidence" value="ECO:0007669"/>
    <property type="project" value="TreeGrafter"/>
</dbReference>
<evidence type="ECO:0000256" key="2">
    <source>
        <dbReference type="ARBA" id="ARBA00009265"/>
    </source>
</evidence>
<organism evidence="4 5">
    <name type="scientific">Ectocarpus siliculosus</name>
    <name type="common">Brown alga</name>
    <name type="synonym">Conferva siliculosa</name>
    <dbReference type="NCBI Taxonomy" id="2880"/>
    <lineage>
        <taxon>Eukaryota</taxon>
        <taxon>Sar</taxon>
        <taxon>Stramenopiles</taxon>
        <taxon>Ochrophyta</taxon>
        <taxon>PX clade</taxon>
        <taxon>Phaeophyceae</taxon>
        <taxon>Ectocarpales</taxon>
        <taxon>Ectocarpaceae</taxon>
        <taxon>Ectocarpus</taxon>
    </lineage>
</organism>
<reference evidence="4 5" key="1">
    <citation type="journal article" date="2010" name="Nature">
        <title>The Ectocarpus genome and the independent evolution of multicellularity in brown algae.</title>
        <authorList>
            <person name="Cock J.M."/>
            <person name="Sterck L."/>
            <person name="Rouze P."/>
            <person name="Scornet D."/>
            <person name="Allen A.E."/>
            <person name="Amoutzias G."/>
            <person name="Anthouard V."/>
            <person name="Artiguenave F."/>
            <person name="Aury J.M."/>
            <person name="Badger J.H."/>
            <person name="Beszteri B."/>
            <person name="Billiau K."/>
            <person name="Bonnet E."/>
            <person name="Bothwell J.H."/>
            <person name="Bowler C."/>
            <person name="Boyen C."/>
            <person name="Brownlee C."/>
            <person name="Carrano C.J."/>
            <person name="Charrier B."/>
            <person name="Cho G.Y."/>
            <person name="Coelho S.M."/>
            <person name="Collen J."/>
            <person name="Corre E."/>
            <person name="Da Silva C."/>
            <person name="Delage L."/>
            <person name="Delaroque N."/>
            <person name="Dittami S.M."/>
            <person name="Doulbeau S."/>
            <person name="Elias M."/>
            <person name="Farnham G."/>
            <person name="Gachon C.M."/>
            <person name="Gschloessl B."/>
            <person name="Heesch S."/>
            <person name="Jabbari K."/>
            <person name="Jubin C."/>
            <person name="Kawai H."/>
            <person name="Kimura K."/>
            <person name="Kloareg B."/>
            <person name="Kupper F.C."/>
            <person name="Lang D."/>
            <person name="Le Bail A."/>
            <person name="Leblanc C."/>
            <person name="Lerouge P."/>
            <person name="Lohr M."/>
            <person name="Lopez P.J."/>
            <person name="Martens C."/>
            <person name="Maumus F."/>
            <person name="Michel G."/>
            <person name="Miranda-Saavedra D."/>
            <person name="Morales J."/>
            <person name="Moreau H."/>
            <person name="Motomura T."/>
            <person name="Nagasato C."/>
            <person name="Napoli C.A."/>
            <person name="Nelson D.R."/>
            <person name="Nyvall-Collen P."/>
            <person name="Peters A.F."/>
            <person name="Pommier C."/>
            <person name="Potin P."/>
            <person name="Poulain J."/>
            <person name="Quesneville H."/>
            <person name="Read B."/>
            <person name="Rensing S.A."/>
            <person name="Ritter A."/>
            <person name="Rousvoal S."/>
            <person name="Samanta M."/>
            <person name="Samson G."/>
            <person name="Schroeder D.C."/>
            <person name="Segurens B."/>
            <person name="Strittmatter M."/>
            <person name="Tonon T."/>
            <person name="Tregear J.W."/>
            <person name="Valentin K."/>
            <person name="von Dassow P."/>
            <person name="Yamagishi T."/>
            <person name="Van de Peer Y."/>
            <person name="Wincker P."/>
        </authorList>
    </citation>
    <scope>NUCLEOTIDE SEQUENCE [LARGE SCALE GENOMIC DNA]</scope>
    <source>
        <strain evidence="5">Ec32 / CCAP1310/4</strain>
    </source>
</reference>
<sequence length="269" mass="30830">MPLLFTRPTSLVRRRGDPDNLSFGKFYRLDVPLYDGMNDAAGQTESLEQWVARKTKEFNLATRERPESDDIWLQYADYQEDAVRALHGGHTLQPPTAAIVRMILEKRASVLEGALRQNPFSVRLRIPQLHLAAQMQEHVVVDSLWRAAIEKSSQSCTLWLRYLQFKASHFASFSVTSQRSFYARCVRALESKREEAMRAHEQDRRAKGVFIMANKSMLEGESKETAAAERNLLDALWNYCVFERASGCVLSYLYCPSRTSITVRSSPYP</sequence>
<comment type="similarity">
    <text evidence="2">Belongs to the NRDE2 family.</text>
</comment>
<dbReference type="EMBL" id="FN649760">
    <property type="protein sequence ID" value="CBJ29097.1"/>
    <property type="molecule type" value="Genomic_DNA"/>
</dbReference>
<dbReference type="InParanoid" id="D7FJJ4"/>
<dbReference type="InterPro" id="IPR011990">
    <property type="entry name" value="TPR-like_helical_dom_sf"/>
</dbReference>
<evidence type="ECO:0000313" key="5">
    <source>
        <dbReference type="Proteomes" id="UP000002630"/>
    </source>
</evidence>
<proteinExistence type="inferred from homology"/>
<dbReference type="OrthoDB" id="297219at2759"/>
<dbReference type="Proteomes" id="UP000002630">
    <property type="component" value="Unassembled WGS sequence"/>
</dbReference>
<dbReference type="GO" id="GO:0031048">
    <property type="term" value="P:regulatory ncRNA-mediated heterochromatin formation"/>
    <property type="evidence" value="ECO:0007669"/>
    <property type="project" value="TreeGrafter"/>
</dbReference>
<evidence type="ECO:0000256" key="3">
    <source>
        <dbReference type="ARBA" id="ARBA00023242"/>
    </source>
</evidence>
<accession>D7FJJ4</accession>
<dbReference type="GO" id="GO:0071013">
    <property type="term" value="C:catalytic step 2 spliceosome"/>
    <property type="evidence" value="ECO:0007669"/>
    <property type="project" value="TreeGrafter"/>
</dbReference>
<evidence type="ECO:0000313" key="4">
    <source>
        <dbReference type="EMBL" id="CBJ29097.1"/>
    </source>
</evidence>
<dbReference type="SUPFAM" id="SSF48452">
    <property type="entry name" value="TPR-like"/>
    <property type="match status" value="1"/>
</dbReference>